<name>A0A4C1XGL4_EUMVA</name>
<protein>
    <submittedName>
        <fullName evidence="2">Uncharacterized protein</fullName>
    </submittedName>
</protein>
<dbReference type="EMBL" id="BGZK01000843">
    <property type="protein sequence ID" value="GBP62558.1"/>
    <property type="molecule type" value="Genomic_DNA"/>
</dbReference>
<feature type="region of interest" description="Disordered" evidence="1">
    <location>
        <begin position="75"/>
        <end position="99"/>
    </location>
</feature>
<proteinExistence type="predicted"/>
<gene>
    <name evidence="2" type="ORF">EVAR_21930_1</name>
</gene>
<dbReference type="AlphaFoldDB" id="A0A4C1XGL4"/>
<evidence type="ECO:0000256" key="1">
    <source>
        <dbReference type="SAM" id="MobiDB-lite"/>
    </source>
</evidence>
<organism evidence="2 3">
    <name type="scientific">Eumeta variegata</name>
    <name type="common">Bagworm moth</name>
    <name type="synonym">Eumeta japonica</name>
    <dbReference type="NCBI Taxonomy" id="151549"/>
    <lineage>
        <taxon>Eukaryota</taxon>
        <taxon>Metazoa</taxon>
        <taxon>Ecdysozoa</taxon>
        <taxon>Arthropoda</taxon>
        <taxon>Hexapoda</taxon>
        <taxon>Insecta</taxon>
        <taxon>Pterygota</taxon>
        <taxon>Neoptera</taxon>
        <taxon>Endopterygota</taxon>
        <taxon>Lepidoptera</taxon>
        <taxon>Glossata</taxon>
        <taxon>Ditrysia</taxon>
        <taxon>Tineoidea</taxon>
        <taxon>Psychidae</taxon>
        <taxon>Oiketicinae</taxon>
        <taxon>Eumeta</taxon>
    </lineage>
</organism>
<comment type="caution">
    <text evidence="2">The sequence shown here is derived from an EMBL/GenBank/DDBJ whole genome shotgun (WGS) entry which is preliminary data.</text>
</comment>
<dbReference type="Proteomes" id="UP000299102">
    <property type="component" value="Unassembled WGS sequence"/>
</dbReference>
<evidence type="ECO:0000313" key="2">
    <source>
        <dbReference type="EMBL" id="GBP62558.1"/>
    </source>
</evidence>
<evidence type="ECO:0000313" key="3">
    <source>
        <dbReference type="Proteomes" id="UP000299102"/>
    </source>
</evidence>
<feature type="compositionally biased region" description="Basic and acidic residues" evidence="1">
    <location>
        <begin position="75"/>
        <end position="94"/>
    </location>
</feature>
<reference evidence="2 3" key="1">
    <citation type="journal article" date="2019" name="Commun. Biol.">
        <title>The bagworm genome reveals a unique fibroin gene that provides high tensile strength.</title>
        <authorList>
            <person name="Kono N."/>
            <person name="Nakamura H."/>
            <person name="Ohtoshi R."/>
            <person name="Tomita M."/>
            <person name="Numata K."/>
            <person name="Arakawa K."/>
        </authorList>
    </citation>
    <scope>NUCLEOTIDE SEQUENCE [LARGE SCALE GENOMIC DNA]</scope>
</reference>
<keyword evidence="3" id="KW-1185">Reference proteome</keyword>
<sequence>MSIPTRASVVPVVVDRAKRDSKLRPAVRADAKGVLPRAAGARGQTDLLSIFRREQRHNNHKNVLLFRSLICRTQSTRERRQPLRPKSDNTRRVVENSSVNSPRIEPDAFQFEGDAVTPPQTLGACTPELKNANPMLLQAVTTSGDRLLNVTPEARSLRYFNLI</sequence>
<accession>A0A4C1XGL4</accession>